<sequence length="564" mass="60451">MMSALVFLQTILLILLYVSADVCNDTLSFDPINGKPIPKPTFTAAYNSTFQFVIDAAYMNDGTTWVVDFDRWGGNITSPTNCENRLASTYSNLDYPDYWKSSTYATNGGALNNASYPTYGPSKWNVKALSCGKVEYSLSLGFADIQGCSTSSGSKSVQISYVTNSNGTFLTYSGNIYATAVKPLSPNNPSSIYSTSSFSYPFVFRFNSYINAVLSYQGDSFVAALISNEINTSGTLVIKFITYLSSPSSMKGNFFMNPVMVSGPVASTIGEDKYVTRTLTPCTVFDSSNRCEQQYTISSNVVSASYSGTYTFRFNIIQCSTDNTCQDTGRTQTGSVTIEQSANRVVDGSGATTQFTSQLSLYEGDFSTLSSSSTTYRAGSVLSVKNALDVSASDVDALQLSIANAYICYSTTGATPVYDPANGNYGCSAPSVSTGVTSSSMVQLIRNGVPASSSPLESSFAAAIVNSKTNAALPYYSTVGLLFTTQRLADYSTSYYIHIVSQVTAAGTTSRTLHKIQTPTSFSTNQVTRFSLFESVTAQSSSSSLAPNTFMIVVISALVTMLFL</sequence>
<comment type="caution">
    <text evidence="2">The sequence shown here is derived from an EMBL/GenBank/DDBJ whole genome shotgun (WGS) entry which is preliminary data.</text>
</comment>
<keyword evidence="1" id="KW-0732">Signal</keyword>
<gene>
    <name evidence="2" type="ORF">AKO1_014970</name>
</gene>
<protein>
    <submittedName>
        <fullName evidence="2">Uncharacterized protein</fullName>
    </submittedName>
</protein>
<dbReference type="AlphaFoldDB" id="A0AAW2Z0Y3"/>
<evidence type="ECO:0000313" key="3">
    <source>
        <dbReference type="Proteomes" id="UP001431209"/>
    </source>
</evidence>
<reference evidence="2 3" key="1">
    <citation type="submission" date="2024-03" db="EMBL/GenBank/DDBJ databases">
        <title>The Acrasis kona genome and developmental transcriptomes reveal deep origins of eukaryotic multicellular pathways.</title>
        <authorList>
            <person name="Sheikh S."/>
            <person name="Fu C.-J."/>
            <person name="Brown M.W."/>
            <person name="Baldauf S.L."/>
        </authorList>
    </citation>
    <scope>NUCLEOTIDE SEQUENCE [LARGE SCALE GENOMIC DNA]</scope>
    <source>
        <strain evidence="2 3">ATCC MYA-3509</strain>
    </source>
</reference>
<feature type="chain" id="PRO_5044002673" evidence="1">
    <location>
        <begin position="21"/>
        <end position="564"/>
    </location>
</feature>
<organism evidence="2 3">
    <name type="scientific">Acrasis kona</name>
    <dbReference type="NCBI Taxonomy" id="1008807"/>
    <lineage>
        <taxon>Eukaryota</taxon>
        <taxon>Discoba</taxon>
        <taxon>Heterolobosea</taxon>
        <taxon>Tetramitia</taxon>
        <taxon>Eutetramitia</taxon>
        <taxon>Acrasidae</taxon>
        <taxon>Acrasis</taxon>
    </lineage>
</organism>
<keyword evidence="3" id="KW-1185">Reference proteome</keyword>
<proteinExistence type="predicted"/>
<accession>A0AAW2Z0Y3</accession>
<name>A0AAW2Z0Y3_9EUKA</name>
<evidence type="ECO:0000256" key="1">
    <source>
        <dbReference type="SAM" id="SignalP"/>
    </source>
</evidence>
<evidence type="ECO:0000313" key="2">
    <source>
        <dbReference type="EMBL" id="KAL0483095.1"/>
    </source>
</evidence>
<feature type="signal peptide" evidence="1">
    <location>
        <begin position="1"/>
        <end position="20"/>
    </location>
</feature>
<dbReference type="EMBL" id="JAOPGA020000927">
    <property type="protein sequence ID" value="KAL0483095.1"/>
    <property type="molecule type" value="Genomic_DNA"/>
</dbReference>
<dbReference type="Proteomes" id="UP001431209">
    <property type="component" value="Unassembled WGS sequence"/>
</dbReference>